<evidence type="ECO:0000313" key="3">
    <source>
        <dbReference type="EMBL" id="EKV26573.1"/>
    </source>
</evidence>
<dbReference type="Proteomes" id="UP000009881">
    <property type="component" value="Unassembled WGS sequence"/>
</dbReference>
<dbReference type="PANTHER" id="PTHR35004:SF7">
    <property type="entry name" value="INTEGRASE PROTEIN"/>
    <property type="match status" value="1"/>
</dbReference>
<dbReference type="InterPro" id="IPR054353">
    <property type="entry name" value="IstA-like_C"/>
</dbReference>
<gene>
    <name evidence="3" type="ORF">C882_2285</name>
</gene>
<feature type="domain" description="Integrase catalytic" evidence="2">
    <location>
        <begin position="1"/>
        <end position="93"/>
    </location>
</feature>
<dbReference type="PROSITE" id="PS50994">
    <property type="entry name" value="INTEGRASE"/>
    <property type="match status" value="1"/>
</dbReference>
<evidence type="ECO:0000313" key="4">
    <source>
        <dbReference type="Proteomes" id="UP000009881"/>
    </source>
</evidence>
<dbReference type="AlphaFoldDB" id="K9H7K8"/>
<dbReference type="GO" id="GO:0003676">
    <property type="term" value="F:nucleic acid binding"/>
    <property type="evidence" value="ECO:0007669"/>
    <property type="project" value="InterPro"/>
</dbReference>
<evidence type="ECO:0000259" key="2">
    <source>
        <dbReference type="PROSITE" id="PS50994"/>
    </source>
</evidence>
<dbReference type="STRING" id="1238182.C882_2285"/>
<dbReference type="InterPro" id="IPR001584">
    <property type="entry name" value="Integrase_cat-core"/>
</dbReference>
<protein>
    <submittedName>
        <fullName evidence="3">Mobile element protein</fullName>
    </submittedName>
</protein>
<organism evidence="3 4">
    <name type="scientific">Caenispirillum salinarum AK4</name>
    <dbReference type="NCBI Taxonomy" id="1238182"/>
    <lineage>
        <taxon>Bacteria</taxon>
        <taxon>Pseudomonadati</taxon>
        <taxon>Pseudomonadota</taxon>
        <taxon>Alphaproteobacteria</taxon>
        <taxon>Rhodospirillales</taxon>
        <taxon>Novispirillaceae</taxon>
        <taxon>Caenispirillum</taxon>
    </lineage>
</organism>
<dbReference type="GO" id="GO:0015074">
    <property type="term" value="P:DNA integration"/>
    <property type="evidence" value="ECO:0007669"/>
    <property type="project" value="InterPro"/>
</dbReference>
<evidence type="ECO:0000256" key="1">
    <source>
        <dbReference type="ARBA" id="ARBA00009277"/>
    </source>
</evidence>
<dbReference type="InterPro" id="IPR012337">
    <property type="entry name" value="RNaseH-like_sf"/>
</dbReference>
<dbReference type="SUPFAM" id="SSF53098">
    <property type="entry name" value="Ribonuclease H-like"/>
    <property type="match status" value="1"/>
</dbReference>
<proteinExistence type="inferred from homology"/>
<sequence length="298" mass="33226">MGKARTFNRRFQQMCSHYLVEPTACTPAAGWEKGQVENQVGSLRRRLFTPRPKVKTLDELNRWLEDACMAYARAARHPEFSDKTVWQVFEAERSALVPVGQPFDGFRESDVGVSKTCLIRFDRNRYSVKARAAGGSVQIRVYADKIVARLDGEVVAEHPRAFGRDRTVYDPLHYIPVLARKPGALRNGAPFREWRMPPGLTRVRARLGRGDDADRQFVGILAAIPENGLDAVEAACLQALKEGLHSRDAVLNILSRGKDIGPAMPPAAFNAPALRHEPVAACARYDRLRDREVARGAA</sequence>
<reference evidence="3 4" key="1">
    <citation type="journal article" date="2013" name="Genome Announc.">
        <title>Draft Genome Sequence of an Alphaproteobacterium, Caenispirillum salinarum AK4(T), Isolated from a Solar Saltern.</title>
        <authorList>
            <person name="Khatri I."/>
            <person name="Singh A."/>
            <person name="Korpole S."/>
            <person name="Pinnaka A.K."/>
            <person name="Subramanian S."/>
        </authorList>
    </citation>
    <scope>NUCLEOTIDE SEQUENCE [LARGE SCALE GENOMIC DNA]</scope>
    <source>
        <strain evidence="3 4">AK4</strain>
    </source>
</reference>
<dbReference type="eggNOG" id="COG4584">
    <property type="taxonomic scope" value="Bacteria"/>
</dbReference>
<accession>K9H7K8</accession>
<dbReference type="InterPro" id="IPR036397">
    <property type="entry name" value="RNaseH_sf"/>
</dbReference>
<name>K9H7K8_9PROT</name>
<dbReference type="Gene3D" id="3.30.420.10">
    <property type="entry name" value="Ribonuclease H-like superfamily/Ribonuclease H"/>
    <property type="match status" value="1"/>
</dbReference>
<comment type="similarity">
    <text evidence="1">Belongs to the transposase IS21/IS408/IS1162 family.</text>
</comment>
<dbReference type="PATRIC" id="fig|1238182.3.peg.4240"/>
<dbReference type="PANTHER" id="PTHR35004">
    <property type="entry name" value="TRANSPOSASE RV3428C-RELATED"/>
    <property type="match status" value="1"/>
</dbReference>
<dbReference type="Pfam" id="PF22483">
    <property type="entry name" value="Mu-transpos_C_2"/>
    <property type="match status" value="1"/>
</dbReference>
<keyword evidence="4" id="KW-1185">Reference proteome</keyword>
<dbReference type="EMBL" id="ANHY01000027">
    <property type="protein sequence ID" value="EKV26573.1"/>
    <property type="molecule type" value="Genomic_DNA"/>
</dbReference>
<comment type="caution">
    <text evidence="3">The sequence shown here is derived from an EMBL/GenBank/DDBJ whole genome shotgun (WGS) entry which is preliminary data.</text>
</comment>